<evidence type="ECO:0008006" key="3">
    <source>
        <dbReference type="Google" id="ProtNLM"/>
    </source>
</evidence>
<comment type="caution">
    <text evidence="1">The sequence shown here is derived from an EMBL/GenBank/DDBJ whole genome shotgun (WGS) entry which is preliminary data.</text>
</comment>
<accession>A0ABV3Q4W8</accession>
<evidence type="ECO:0000313" key="2">
    <source>
        <dbReference type="Proteomes" id="UP001556040"/>
    </source>
</evidence>
<gene>
    <name evidence="1" type="ORF">AB1471_11375</name>
</gene>
<dbReference type="RefSeq" id="WP_367779887.1">
    <property type="nucleotide sequence ID" value="NZ_JBFMIA010000010.1"/>
</dbReference>
<name>A0ABV3Q4W8_9BACL</name>
<dbReference type="EMBL" id="JBFMIA010000010">
    <property type="protein sequence ID" value="MEW9502395.1"/>
    <property type="molecule type" value="Genomic_DNA"/>
</dbReference>
<dbReference type="Proteomes" id="UP001556040">
    <property type="component" value="Unassembled WGS sequence"/>
</dbReference>
<protein>
    <recommendedName>
        <fullName evidence="3">Lumazine-binding domain-containing protein</fullName>
    </recommendedName>
</protein>
<proteinExistence type="predicted"/>
<evidence type="ECO:0000313" key="1">
    <source>
        <dbReference type="EMBL" id="MEW9502395.1"/>
    </source>
</evidence>
<sequence length="50" mass="5478">MIKHAKSGDSIFVNGNCLTVISSNDNNVIALMSNNRQVSFLHGQYKLIKG</sequence>
<organism evidence="1 2">
    <name type="scientific">Jeotgalibacillus marinus</name>
    <dbReference type="NCBI Taxonomy" id="86667"/>
    <lineage>
        <taxon>Bacteria</taxon>
        <taxon>Bacillati</taxon>
        <taxon>Bacillota</taxon>
        <taxon>Bacilli</taxon>
        <taxon>Bacillales</taxon>
        <taxon>Caryophanaceae</taxon>
        <taxon>Jeotgalibacillus</taxon>
    </lineage>
</organism>
<keyword evidence="2" id="KW-1185">Reference proteome</keyword>
<reference evidence="1 2" key="1">
    <citation type="journal article" date="1979" name="Int. J. Syst. Evol. Microbiol.">
        <title>Bacillus globisporus subsp. marinus subsp. nov.</title>
        <authorList>
            <person name="Liu H."/>
        </authorList>
    </citation>
    <scope>NUCLEOTIDE SEQUENCE [LARGE SCALE GENOMIC DNA]</scope>
    <source>
        <strain evidence="1 2">DSM 1297</strain>
    </source>
</reference>